<name>A0A1Q9C451_SYMMI</name>
<sequence>MQVKKLSTCFQEGSLWKLVPSRDFLFLVLKVAARRCTGPGRHFPKRNGVQEWEALECQGESTEPETGLEVDAAWAEGALTLADLKSRAGIPETGGTISAVTFARVSGLQLKRVPLAAACKQMPRERAKPEMRGLASSVKELGYFFPMFEEKNWILRCCQSFGYFLQRDRGRCGDFVQSRDNSLYVAPAYLLYL</sequence>
<comment type="caution">
    <text evidence="1">The sequence shown here is derived from an EMBL/GenBank/DDBJ whole genome shotgun (WGS) entry which is preliminary data.</text>
</comment>
<dbReference type="AlphaFoldDB" id="A0A1Q9C451"/>
<dbReference type="EMBL" id="LSRX01001726">
    <property type="protein sequence ID" value="OLP77701.1"/>
    <property type="molecule type" value="Genomic_DNA"/>
</dbReference>
<keyword evidence="2" id="KW-1185">Reference proteome</keyword>
<reference evidence="1 2" key="1">
    <citation type="submission" date="2016-02" db="EMBL/GenBank/DDBJ databases">
        <title>Genome analysis of coral dinoflagellate symbionts highlights evolutionary adaptations to a symbiotic lifestyle.</title>
        <authorList>
            <person name="Aranda M."/>
            <person name="Li Y."/>
            <person name="Liew Y.J."/>
            <person name="Baumgarten S."/>
            <person name="Simakov O."/>
            <person name="Wilson M."/>
            <person name="Piel J."/>
            <person name="Ashoor H."/>
            <person name="Bougouffa S."/>
            <person name="Bajic V.B."/>
            <person name="Ryu T."/>
            <person name="Ravasi T."/>
            <person name="Bayer T."/>
            <person name="Micklem G."/>
            <person name="Kim H."/>
            <person name="Bhak J."/>
            <person name="Lajeunesse T.C."/>
            <person name="Voolstra C.R."/>
        </authorList>
    </citation>
    <scope>NUCLEOTIDE SEQUENCE [LARGE SCALE GENOMIC DNA]</scope>
    <source>
        <strain evidence="1 2">CCMP2467</strain>
    </source>
</reference>
<gene>
    <name evidence="1" type="ORF">AK812_SmicGene42214</name>
</gene>
<organism evidence="1 2">
    <name type="scientific">Symbiodinium microadriaticum</name>
    <name type="common">Dinoflagellate</name>
    <name type="synonym">Zooxanthella microadriatica</name>
    <dbReference type="NCBI Taxonomy" id="2951"/>
    <lineage>
        <taxon>Eukaryota</taxon>
        <taxon>Sar</taxon>
        <taxon>Alveolata</taxon>
        <taxon>Dinophyceae</taxon>
        <taxon>Suessiales</taxon>
        <taxon>Symbiodiniaceae</taxon>
        <taxon>Symbiodinium</taxon>
    </lineage>
</organism>
<accession>A0A1Q9C451</accession>
<protein>
    <submittedName>
        <fullName evidence="1">Uncharacterized protein</fullName>
    </submittedName>
</protein>
<evidence type="ECO:0000313" key="1">
    <source>
        <dbReference type="EMBL" id="OLP77701.1"/>
    </source>
</evidence>
<evidence type="ECO:0000313" key="2">
    <source>
        <dbReference type="Proteomes" id="UP000186817"/>
    </source>
</evidence>
<proteinExistence type="predicted"/>
<dbReference type="Proteomes" id="UP000186817">
    <property type="component" value="Unassembled WGS sequence"/>
</dbReference>